<feature type="active site" description="Proton donor/acceptor" evidence="5">
    <location>
        <position position="336"/>
    </location>
</feature>
<dbReference type="InterPro" id="IPR001680">
    <property type="entry name" value="WD40_rpt"/>
</dbReference>
<keyword evidence="3" id="KW-0863">Zinc-finger</keyword>
<proteinExistence type="inferred from homology"/>
<comment type="catalytic activity">
    <reaction evidence="7">
        <text>L-lysyl-[protein] + acetyl-CoA = N(6)-acetyl-L-lysyl-[protein] + CoA + H(+)</text>
        <dbReference type="Rhea" id="RHEA:45948"/>
        <dbReference type="Rhea" id="RHEA-COMP:9752"/>
        <dbReference type="Rhea" id="RHEA-COMP:10731"/>
        <dbReference type="ChEBI" id="CHEBI:15378"/>
        <dbReference type="ChEBI" id="CHEBI:29969"/>
        <dbReference type="ChEBI" id="CHEBI:57287"/>
        <dbReference type="ChEBI" id="CHEBI:57288"/>
        <dbReference type="ChEBI" id="CHEBI:61930"/>
        <dbReference type="EC" id="2.3.1.48"/>
    </reaction>
</comment>
<dbReference type="InterPro" id="IPR013083">
    <property type="entry name" value="Znf_RING/FYVE/PHD"/>
</dbReference>
<dbReference type="Pfam" id="PF01853">
    <property type="entry name" value="MOZ_SAS"/>
    <property type="match status" value="1"/>
</dbReference>
<dbReference type="GO" id="GO:0010485">
    <property type="term" value="F:histone H4 acetyltransferase activity"/>
    <property type="evidence" value="ECO:0007669"/>
    <property type="project" value="TreeGrafter"/>
</dbReference>
<keyword evidence="7" id="KW-0539">Nucleus</keyword>
<dbReference type="SUPFAM" id="SSF57903">
    <property type="entry name" value="FYVE/PHD zinc finger"/>
    <property type="match status" value="1"/>
</dbReference>
<gene>
    <name evidence="10" type="ORF">ANCCEY_10572</name>
</gene>
<dbReference type="GO" id="GO:0003682">
    <property type="term" value="F:chromatin binding"/>
    <property type="evidence" value="ECO:0007669"/>
    <property type="project" value="TreeGrafter"/>
</dbReference>
<reference evidence="10 11" key="1">
    <citation type="submission" date="2013-05" db="EMBL/GenBank/DDBJ databases">
        <title>Draft genome of the parasitic nematode Anyclostoma ceylanicum.</title>
        <authorList>
            <person name="Mitreva M."/>
        </authorList>
    </citation>
    <scope>NUCLEOTIDE SEQUENCE [LARGE SCALE GENOMIC DNA]</scope>
</reference>
<dbReference type="InterPro" id="IPR036322">
    <property type="entry name" value="WD40_repeat_dom_sf"/>
</dbReference>
<evidence type="ECO:0000256" key="7">
    <source>
        <dbReference type="RuleBase" id="RU361211"/>
    </source>
</evidence>
<dbReference type="GO" id="GO:0010484">
    <property type="term" value="F:histone H3 acetyltransferase activity"/>
    <property type="evidence" value="ECO:0007669"/>
    <property type="project" value="TreeGrafter"/>
</dbReference>
<dbReference type="InterPro" id="IPR019786">
    <property type="entry name" value="Zinc_finger_PHD-type_CS"/>
</dbReference>
<evidence type="ECO:0000256" key="5">
    <source>
        <dbReference type="PIRSR" id="PIRSR602717-51"/>
    </source>
</evidence>
<dbReference type="SMART" id="SM00249">
    <property type="entry name" value="PHD"/>
    <property type="match status" value="1"/>
</dbReference>
<dbReference type="PANTHER" id="PTHR10615:SF161">
    <property type="entry name" value="HISTONE ACETYLTRANSFERASE KAT7"/>
    <property type="match status" value="1"/>
</dbReference>
<protein>
    <recommendedName>
        <fullName evidence="7">Histone acetyltransferase</fullName>
        <ecNumber evidence="7">2.3.1.48</ecNumber>
    </recommendedName>
</protein>
<keyword evidence="4" id="KW-0862">Zinc</keyword>
<accession>A0A0D6LEI2</accession>
<dbReference type="Proteomes" id="UP000054495">
    <property type="component" value="Unassembled WGS sequence"/>
</dbReference>
<dbReference type="InterPro" id="IPR002717">
    <property type="entry name" value="HAT_MYST-type"/>
</dbReference>
<dbReference type="EMBL" id="KE125200">
    <property type="protein sequence ID" value="EPB70349.1"/>
    <property type="molecule type" value="Genomic_DNA"/>
</dbReference>
<dbReference type="Gene3D" id="2.130.10.10">
    <property type="entry name" value="YVTN repeat-like/Quinoprotein amine dehydrogenase"/>
    <property type="match status" value="1"/>
</dbReference>
<dbReference type="InterPro" id="IPR001965">
    <property type="entry name" value="Znf_PHD"/>
</dbReference>
<dbReference type="EC" id="2.3.1.48" evidence="7"/>
<dbReference type="GO" id="GO:0036409">
    <property type="term" value="C:histone H3-K14 acetyltransferase complex"/>
    <property type="evidence" value="ECO:0007669"/>
    <property type="project" value="TreeGrafter"/>
</dbReference>
<keyword evidence="2" id="KW-0479">Metal-binding</keyword>
<feature type="compositionally biased region" description="Polar residues" evidence="8">
    <location>
        <begin position="189"/>
        <end position="201"/>
    </location>
</feature>
<dbReference type="SUPFAM" id="SSF50978">
    <property type="entry name" value="WD40 repeat-like"/>
    <property type="match status" value="1"/>
</dbReference>
<evidence type="ECO:0000313" key="10">
    <source>
        <dbReference type="EMBL" id="EPB70349.1"/>
    </source>
</evidence>
<evidence type="ECO:0000256" key="3">
    <source>
        <dbReference type="ARBA" id="ARBA00022771"/>
    </source>
</evidence>
<comment type="subcellular location">
    <subcellularLocation>
        <location evidence="7">Nucleus</location>
    </subcellularLocation>
</comment>
<evidence type="ECO:0000256" key="6">
    <source>
        <dbReference type="PROSITE-ProRule" id="PRU00221"/>
    </source>
</evidence>
<dbReference type="Gene3D" id="3.30.40.10">
    <property type="entry name" value="Zinc/RING finger domain, C3HC4 (zinc finger)"/>
    <property type="match status" value="1"/>
</dbReference>
<evidence type="ECO:0000256" key="4">
    <source>
        <dbReference type="ARBA" id="ARBA00022833"/>
    </source>
</evidence>
<dbReference type="PROSITE" id="PS50082">
    <property type="entry name" value="WD_REPEATS_2"/>
    <property type="match status" value="1"/>
</dbReference>
<keyword evidence="11" id="KW-1185">Reference proteome</keyword>
<name>A0A0D6LEI2_9BILA</name>
<dbReference type="InterPro" id="IPR016181">
    <property type="entry name" value="Acyl_CoA_acyltransferase"/>
</dbReference>
<evidence type="ECO:0000256" key="8">
    <source>
        <dbReference type="SAM" id="MobiDB-lite"/>
    </source>
</evidence>
<evidence type="ECO:0000256" key="2">
    <source>
        <dbReference type="ARBA" id="ARBA00022723"/>
    </source>
</evidence>
<dbReference type="Gene3D" id="3.40.630.30">
    <property type="match status" value="1"/>
</dbReference>
<evidence type="ECO:0000313" key="11">
    <source>
        <dbReference type="Proteomes" id="UP000054495"/>
    </source>
</evidence>
<sequence length="665" mass="74479">MRGLRSPRSGGRNSISKRLRSGGSPQKKRTPKKAVGKPVRSPRTPPKVRKGRSEKVKLKGRRKTLSGDHLQQCILYPAVMASNAKNGSWLCPKCILCAACNLMIDDPSNVECTTCLRAWHGACMPAHGKVVDRRWYCKQCANAPGLSGSPRKIRSQKRASSPVETPSSEIADDVQATPRKRGRKEKGGPSTSFSPLDTVSSSKDDGSLAILKARDELNNAIIAADQSQRESSRSPRKKTYEKAIPHFLEEDAELFEKALSAEESLASVKEESEKQVNEQWVNLGGETDMKEKNPSKNYNLSCLLTLPSEQRNGYGQLLIDMSYQLSRMERKVGGPERPLSDRGLLTYRKYWRSSILCYLRSLKDAHSISLKNMSLATRIHPTDIVNQLLHDNLLVMKDENYYFRTWKRAYKLPLSMLRRRVVDPARINWTPKFDVTVLDPFNEWEQGKMRGKRMPQNIRLSEAEMKAEHFDAARSFIAVEEETQRWSKWVACKNITASGHIATVDALRLFAHRPSNGRFCLSGGRDRAIKLWSLSDLQPLESTKLGSAGMCLGNTPNGLAACSTFGKKVFVIDTRNGLAPVLNYAHHKGAVLTLAMKDNIVYSCGEDRRIVMVDIRNSSKPALGVWTNDYVRSVCFRNNQLICGTNLGMIAVLDPDNLTVSSRLQ</sequence>
<dbReference type="GO" id="GO:0006357">
    <property type="term" value="P:regulation of transcription by RNA polymerase II"/>
    <property type="evidence" value="ECO:0007669"/>
    <property type="project" value="TreeGrafter"/>
</dbReference>
<dbReference type="PROSITE" id="PS01359">
    <property type="entry name" value="ZF_PHD_1"/>
    <property type="match status" value="1"/>
</dbReference>
<organism evidence="10 11">
    <name type="scientific">Ancylostoma ceylanicum</name>
    <dbReference type="NCBI Taxonomy" id="53326"/>
    <lineage>
        <taxon>Eukaryota</taxon>
        <taxon>Metazoa</taxon>
        <taxon>Ecdysozoa</taxon>
        <taxon>Nematoda</taxon>
        <taxon>Chromadorea</taxon>
        <taxon>Rhabditida</taxon>
        <taxon>Rhabditina</taxon>
        <taxon>Rhabditomorpha</taxon>
        <taxon>Strongyloidea</taxon>
        <taxon>Ancylostomatidae</taxon>
        <taxon>Ancylostomatinae</taxon>
        <taxon>Ancylostoma</taxon>
    </lineage>
</organism>
<dbReference type="SUPFAM" id="SSF55729">
    <property type="entry name" value="Acyl-CoA N-acyltransferases (Nat)"/>
    <property type="match status" value="1"/>
</dbReference>
<feature type="repeat" description="WD" evidence="6">
    <location>
        <begin position="497"/>
        <end position="542"/>
    </location>
</feature>
<dbReference type="GO" id="GO:0008270">
    <property type="term" value="F:zinc ion binding"/>
    <property type="evidence" value="ECO:0007669"/>
    <property type="project" value="UniProtKB-KW"/>
</dbReference>
<evidence type="ECO:0000259" key="9">
    <source>
        <dbReference type="PROSITE" id="PS51726"/>
    </source>
</evidence>
<dbReference type="PROSITE" id="PS51726">
    <property type="entry name" value="MYST_HAT"/>
    <property type="match status" value="1"/>
</dbReference>
<dbReference type="PANTHER" id="PTHR10615">
    <property type="entry name" value="HISTONE ACETYLTRANSFERASE"/>
    <property type="match status" value="1"/>
</dbReference>
<feature type="compositionally biased region" description="Basic residues" evidence="8">
    <location>
        <begin position="15"/>
        <end position="35"/>
    </location>
</feature>
<comment type="similarity">
    <text evidence="7">Belongs to the MYST (SAS/MOZ) family.</text>
</comment>
<keyword evidence="1" id="KW-0808">Transferase</keyword>
<dbReference type="AlphaFoldDB" id="A0A0D6LEI2"/>
<feature type="domain" description="MYST-type HAT" evidence="9">
    <location>
        <begin position="155"/>
        <end position="431"/>
    </location>
</feature>
<dbReference type="InterPro" id="IPR011011">
    <property type="entry name" value="Znf_FYVE_PHD"/>
</dbReference>
<evidence type="ECO:0000256" key="1">
    <source>
        <dbReference type="ARBA" id="ARBA00022679"/>
    </source>
</evidence>
<dbReference type="InterPro" id="IPR015943">
    <property type="entry name" value="WD40/YVTN_repeat-like_dom_sf"/>
</dbReference>
<feature type="non-terminal residue" evidence="10">
    <location>
        <position position="665"/>
    </location>
</feature>
<feature type="region of interest" description="Disordered" evidence="8">
    <location>
        <begin position="145"/>
        <end position="203"/>
    </location>
</feature>
<feature type="region of interest" description="Disordered" evidence="8">
    <location>
        <begin position="1"/>
        <end position="63"/>
    </location>
</feature>
<dbReference type="InterPro" id="IPR050603">
    <property type="entry name" value="MYST_HAT"/>
</dbReference>
<keyword evidence="6" id="KW-0853">WD repeat</keyword>
<feature type="compositionally biased region" description="Polar residues" evidence="8">
    <location>
        <begin position="158"/>
        <end position="168"/>
    </location>
</feature>
<dbReference type="GO" id="GO:0003712">
    <property type="term" value="F:transcription coregulator activity"/>
    <property type="evidence" value="ECO:0007669"/>
    <property type="project" value="TreeGrafter"/>
</dbReference>